<reference evidence="4" key="1">
    <citation type="submission" date="2016-06" db="UniProtKB">
        <authorList>
            <consortium name="WormBaseParasite"/>
        </authorList>
    </citation>
    <scope>IDENTIFICATION</scope>
</reference>
<sequence length="225" mass="25236">MVLVARELARNKVDIAALSETRFSEQGQLEEVGASYTFFWSGRPKAERRDADVAFAIRNDIKEKLIVLGDFNAHVGTDHAAWRGVLGPHGLSSCHGNGLLLLRTCAEHRILLPNTFFRLRRWRRPRGCTLGRGTGSCWTMFSSGGEIDRTCCRHVNGKENVVTHAVPRVGIELITTRPIGSTLIADAQRSDDERLYFTLRTLYFFGMSISPEQLPKIDPVVRHCS</sequence>
<reference evidence="2 3" key="2">
    <citation type="submission" date="2018-11" db="EMBL/GenBank/DDBJ databases">
        <authorList>
            <consortium name="Pathogen Informatics"/>
        </authorList>
    </citation>
    <scope>NUCLEOTIDE SEQUENCE [LARGE SCALE GENOMIC DNA]</scope>
    <source>
        <strain evidence="2 3">NST_G2</strain>
    </source>
</reference>
<keyword evidence="3" id="KW-1185">Reference proteome</keyword>
<dbReference type="EMBL" id="UYSU01036602">
    <property type="protein sequence ID" value="VDL97918.1"/>
    <property type="molecule type" value="Genomic_DNA"/>
</dbReference>
<dbReference type="Pfam" id="PF03372">
    <property type="entry name" value="Exo_endo_phos"/>
    <property type="match status" value="1"/>
</dbReference>
<dbReference type="GO" id="GO:0003824">
    <property type="term" value="F:catalytic activity"/>
    <property type="evidence" value="ECO:0007669"/>
    <property type="project" value="InterPro"/>
</dbReference>
<evidence type="ECO:0000259" key="1">
    <source>
        <dbReference type="Pfam" id="PF03372"/>
    </source>
</evidence>
<evidence type="ECO:0000313" key="4">
    <source>
        <dbReference type="WBParaSite" id="SSLN_0001197801-mRNA-1"/>
    </source>
</evidence>
<dbReference type="AlphaFoldDB" id="A0A183T4Y5"/>
<accession>A0A183T4Y5</accession>
<proteinExistence type="predicted"/>
<evidence type="ECO:0000313" key="2">
    <source>
        <dbReference type="EMBL" id="VDL97918.1"/>
    </source>
</evidence>
<dbReference type="SUPFAM" id="SSF56219">
    <property type="entry name" value="DNase I-like"/>
    <property type="match status" value="1"/>
</dbReference>
<dbReference type="WBParaSite" id="SSLN_0001197801-mRNA-1">
    <property type="protein sequence ID" value="SSLN_0001197801-mRNA-1"/>
    <property type="gene ID" value="SSLN_0001197801"/>
</dbReference>
<dbReference type="InterPro" id="IPR036691">
    <property type="entry name" value="Endo/exonu/phosph_ase_sf"/>
</dbReference>
<protein>
    <submittedName>
        <fullName evidence="4">Endo/exonuclease/phosphatase domain-containing protein</fullName>
    </submittedName>
</protein>
<dbReference type="Proteomes" id="UP000275846">
    <property type="component" value="Unassembled WGS sequence"/>
</dbReference>
<organism evidence="4">
    <name type="scientific">Schistocephalus solidus</name>
    <name type="common">Tapeworm</name>
    <dbReference type="NCBI Taxonomy" id="70667"/>
    <lineage>
        <taxon>Eukaryota</taxon>
        <taxon>Metazoa</taxon>
        <taxon>Spiralia</taxon>
        <taxon>Lophotrochozoa</taxon>
        <taxon>Platyhelminthes</taxon>
        <taxon>Cestoda</taxon>
        <taxon>Eucestoda</taxon>
        <taxon>Diphyllobothriidea</taxon>
        <taxon>Diphyllobothriidae</taxon>
        <taxon>Schistocephalus</taxon>
    </lineage>
</organism>
<dbReference type="InterPro" id="IPR005135">
    <property type="entry name" value="Endo/exonuclease/phosphatase"/>
</dbReference>
<feature type="domain" description="Endonuclease/exonuclease/phosphatase" evidence="1">
    <location>
        <begin position="3"/>
        <end position="153"/>
    </location>
</feature>
<gene>
    <name evidence="2" type="ORF">SSLN_LOCUS11533</name>
</gene>
<dbReference type="OrthoDB" id="10030815at2759"/>
<evidence type="ECO:0000313" key="3">
    <source>
        <dbReference type="Proteomes" id="UP000275846"/>
    </source>
</evidence>
<name>A0A183T4Y5_SCHSO</name>